<evidence type="ECO:0000313" key="10">
    <source>
        <dbReference type="Proteomes" id="UP000716291"/>
    </source>
</evidence>
<feature type="region of interest" description="Disordered" evidence="8">
    <location>
        <begin position="448"/>
        <end position="467"/>
    </location>
</feature>
<protein>
    <recommendedName>
        <fullName evidence="11">Negative regulator of mitotic exit</fullName>
    </recommendedName>
</protein>
<dbReference type="SUPFAM" id="SSF117281">
    <property type="entry name" value="Kelch motif"/>
    <property type="match status" value="1"/>
</dbReference>
<keyword evidence="2" id="KW-0880">Kelch repeat</keyword>
<dbReference type="Pfam" id="PF24681">
    <property type="entry name" value="Kelch_KLHDC2_KLHL20_DRC7"/>
    <property type="match status" value="1"/>
</dbReference>
<dbReference type="PANTHER" id="PTHR47435:SF4">
    <property type="entry name" value="KELCH REPEAT PROTEIN (AFU_ORTHOLOGUE AFUA_5G12780)"/>
    <property type="match status" value="1"/>
</dbReference>
<proteinExistence type="predicted"/>
<dbReference type="SMART" id="SM00612">
    <property type="entry name" value="Kelch"/>
    <property type="match status" value="3"/>
</dbReference>
<evidence type="ECO:0000256" key="6">
    <source>
        <dbReference type="ARBA" id="ARBA00023054"/>
    </source>
</evidence>
<dbReference type="PANTHER" id="PTHR47435">
    <property type="entry name" value="KELCH REPEAT PROTEIN (AFU_ORTHOLOGUE AFUA_5G12780)"/>
    <property type="match status" value="1"/>
</dbReference>
<dbReference type="InterPro" id="IPR015915">
    <property type="entry name" value="Kelch-typ_b-propeller"/>
</dbReference>
<keyword evidence="10" id="KW-1185">Reference proteome</keyword>
<comment type="subcellular location">
    <subcellularLocation>
        <location evidence="1">Cytoplasm</location>
    </subcellularLocation>
</comment>
<dbReference type="FunFam" id="2.120.10.80:FF:000049">
    <property type="entry name" value="Cell polarity protein (Tea1)"/>
    <property type="match status" value="1"/>
</dbReference>
<feature type="region of interest" description="Disordered" evidence="8">
    <location>
        <begin position="644"/>
        <end position="670"/>
    </location>
</feature>
<keyword evidence="5" id="KW-0408">Iron</keyword>
<evidence type="ECO:0000256" key="2">
    <source>
        <dbReference type="ARBA" id="ARBA00022441"/>
    </source>
</evidence>
<evidence type="ECO:0000256" key="8">
    <source>
        <dbReference type="SAM" id="MobiDB-lite"/>
    </source>
</evidence>
<feature type="coiled-coil region" evidence="7">
    <location>
        <begin position="719"/>
        <end position="788"/>
    </location>
</feature>
<keyword evidence="4" id="KW-0677">Repeat</keyword>
<dbReference type="AlphaFoldDB" id="A0A9P6XK99"/>
<sequence>MSLFSKLSKNNDKALYPWSQKKLGGTSNALPRVRHAAAAISSDAILIYGGVHRGTPKKDILLIDTNTMSAMSMMTIGDIPNTRISPTILHFNGHILQNKQWSRLSADGKLAPSERAGHSCVMHEGIIYIWGGQKEGRYLNDLFLFNINPTPRWNQLNSDSCPEPRAGHISAIYEDKMYIFGGTNGKQVFNDLWSFDFKKSVWVKIDPNGSLPVAREGCSSAVVDDIIYIFGGRGEDGVQLNDLCAYKIKNRYWFTFQNMGPSPSPRHGQTMTAIGNRLFVVGGDNDFAKMEDASHVYILDSTKIKFPLESTVPVTTQSSAEEKSIPPRDNSTEALYQPQSQPQPVQSQSVQPQPVQPQPVQPQQPYLQRQQSLQNYQAMDQKQRNGQASPAQKSPLRVVPNANSPNNEAQQDSPTTGSPVNRSYYRENQPPPRPPRHTSVAPEAVLLRPRTTSSPNPSPIDPDPRHPYPTEEGVIHEAEELKKDHSTAIDEEREMLLREIKSRDTIIEEMKKKENWWRAEVAMARKLQGKDLVENDLPQDQAKVLQQLITVKAELDRVRQSILQQAEPMSDKVQQADRMRTAALQEAAYFKSKYLAIKSRRQSDLEHLEISRSDELERRLAAALAENETKSKLLLQLQKRSEHDQAARLATEERAKEAHERAEEAQGAHQRALEELQAVYARATRAEAQVRENTIKIVNLTQQLSETLTAQPTFKSQDVSEAQLKASQLEAANLKARNESAALRQKLAESMDDIDRLTTALHEREDALTEAKMNIEDYEIQLNMLRDAVNQKSPVNGMASTPAY</sequence>
<evidence type="ECO:0000256" key="4">
    <source>
        <dbReference type="ARBA" id="ARBA00022737"/>
    </source>
</evidence>
<comment type="caution">
    <text evidence="9">The sequence shown here is derived from an EMBL/GenBank/DDBJ whole genome shotgun (WGS) entry which is preliminary data.</text>
</comment>
<feature type="compositionally biased region" description="Polar residues" evidence="8">
    <location>
        <begin position="401"/>
        <end position="421"/>
    </location>
</feature>
<name>A0A9P6XK99_RHIOR</name>
<evidence type="ECO:0008006" key="11">
    <source>
        <dbReference type="Google" id="ProtNLM"/>
    </source>
</evidence>
<feature type="compositionally biased region" description="Low complexity" evidence="8">
    <location>
        <begin position="363"/>
        <end position="374"/>
    </location>
</feature>
<evidence type="ECO:0000256" key="5">
    <source>
        <dbReference type="ARBA" id="ARBA00023004"/>
    </source>
</evidence>
<dbReference type="EMBL" id="JAANQT010000017">
    <property type="protein sequence ID" value="KAG1315903.1"/>
    <property type="molecule type" value="Genomic_DNA"/>
</dbReference>
<reference evidence="9" key="1">
    <citation type="journal article" date="2020" name="Microb. Genom.">
        <title>Genetic diversity of clinical and environmental Mucorales isolates obtained from an investigation of mucormycosis cases among solid organ transplant recipients.</title>
        <authorList>
            <person name="Nguyen M.H."/>
            <person name="Kaul D."/>
            <person name="Muto C."/>
            <person name="Cheng S.J."/>
            <person name="Richter R.A."/>
            <person name="Bruno V.M."/>
            <person name="Liu G."/>
            <person name="Beyhan S."/>
            <person name="Sundermann A.J."/>
            <person name="Mounaud S."/>
            <person name="Pasculle A.W."/>
            <person name="Nierman W.C."/>
            <person name="Driscoll E."/>
            <person name="Cumbie R."/>
            <person name="Clancy C.J."/>
            <person name="Dupont C.L."/>
        </authorList>
    </citation>
    <scope>NUCLEOTIDE SEQUENCE</scope>
    <source>
        <strain evidence="9">GL11</strain>
    </source>
</reference>
<keyword evidence="3" id="KW-0963">Cytoplasm</keyword>
<evidence type="ECO:0000256" key="7">
    <source>
        <dbReference type="SAM" id="Coils"/>
    </source>
</evidence>
<feature type="region of interest" description="Disordered" evidence="8">
    <location>
        <begin position="313"/>
        <end position="442"/>
    </location>
</feature>
<evidence type="ECO:0000313" key="9">
    <source>
        <dbReference type="EMBL" id="KAG1315903.1"/>
    </source>
</evidence>
<accession>A0A9P6XK99</accession>
<dbReference type="Gene3D" id="2.120.10.80">
    <property type="entry name" value="Kelch-type beta propeller"/>
    <property type="match status" value="1"/>
</dbReference>
<feature type="compositionally biased region" description="Polar residues" evidence="8">
    <location>
        <begin position="375"/>
        <end position="392"/>
    </location>
</feature>
<dbReference type="Proteomes" id="UP000716291">
    <property type="component" value="Unassembled WGS sequence"/>
</dbReference>
<dbReference type="GO" id="GO:0019760">
    <property type="term" value="P:glucosinolate metabolic process"/>
    <property type="evidence" value="ECO:0007669"/>
    <property type="project" value="UniProtKB-ARBA"/>
</dbReference>
<dbReference type="GO" id="GO:0005737">
    <property type="term" value="C:cytoplasm"/>
    <property type="evidence" value="ECO:0007669"/>
    <property type="project" value="UniProtKB-SubCell"/>
</dbReference>
<dbReference type="InterPro" id="IPR006652">
    <property type="entry name" value="Kelch_1"/>
</dbReference>
<evidence type="ECO:0000256" key="1">
    <source>
        <dbReference type="ARBA" id="ARBA00004496"/>
    </source>
</evidence>
<organism evidence="9 10">
    <name type="scientific">Rhizopus oryzae</name>
    <name type="common">Mucormycosis agent</name>
    <name type="synonym">Rhizopus arrhizus var. delemar</name>
    <dbReference type="NCBI Taxonomy" id="64495"/>
    <lineage>
        <taxon>Eukaryota</taxon>
        <taxon>Fungi</taxon>
        <taxon>Fungi incertae sedis</taxon>
        <taxon>Mucoromycota</taxon>
        <taxon>Mucoromycotina</taxon>
        <taxon>Mucoromycetes</taxon>
        <taxon>Mucorales</taxon>
        <taxon>Mucorineae</taxon>
        <taxon>Rhizopodaceae</taxon>
        <taxon>Rhizopus</taxon>
    </lineage>
</organism>
<evidence type="ECO:0000256" key="3">
    <source>
        <dbReference type="ARBA" id="ARBA00022490"/>
    </source>
</evidence>
<feature type="compositionally biased region" description="Low complexity" evidence="8">
    <location>
        <begin position="336"/>
        <end position="353"/>
    </location>
</feature>
<keyword evidence="6 7" id="KW-0175">Coiled coil</keyword>
<gene>
    <name evidence="9" type="ORF">G6F64_000299</name>
</gene>